<evidence type="ECO:0000313" key="3">
    <source>
        <dbReference type="EMBL" id="SFM01840.1"/>
    </source>
</evidence>
<feature type="domain" description="SLH" evidence="2">
    <location>
        <begin position="24"/>
        <end position="87"/>
    </location>
</feature>
<dbReference type="PROSITE" id="PS51272">
    <property type="entry name" value="SLH"/>
    <property type="match status" value="1"/>
</dbReference>
<gene>
    <name evidence="3" type="ORF">SAMN04490355_103310</name>
</gene>
<reference evidence="4" key="1">
    <citation type="submission" date="2016-10" db="EMBL/GenBank/DDBJ databases">
        <authorList>
            <person name="Varghese N."/>
            <person name="Submissions S."/>
        </authorList>
    </citation>
    <scope>NUCLEOTIDE SEQUENCE [LARGE SCALE GENOMIC DNA]</scope>
    <source>
        <strain evidence="4">DSM 13327</strain>
    </source>
</reference>
<keyword evidence="1" id="KW-0732">Signal</keyword>
<dbReference type="PANTHER" id="PTHR43308">
    <property type="entry name" value="OUTER MEMBRANE PROTEIN ALPHA-RELATED"/>
    <property type="match status" value="1"/>
</dbReference>
<sequence>MKKGLIITLALVFMLSIAGTAFAAKRTFDDVPHTDWSYGAVNKLLQAGIIDDYDDKTFKGEKIVTRYEMALIVRRAIEKSEKNKNIDDESKALIKKMTTEYGSELKDLGVGFLATSESSSKNKKGNVIDWSGSNFRIRSDRKYTTTSTGTTTSSSRPKDFNYNFELVGRSEFAPGWTAEVRLEGNKDSNGVDTAAADNLSGDFDIEQMFITGPVGSGTLEAGRFKNNPIFGFVNKEFGEGFRYSFGKVVKTNISWAKNDSKYTYVKTKTVTSSSAGLAGESSLNPGYGTNVATIDFKYSLDKTTDLFGAVYLTNSSNSTYKSGRIFEGAFAKKLTSDVTLRGDYAQSNRDDNNHAYYASISYKKADLAKVRSYGWVFEVVRNEAKATIKTDSDIKDYAYDSTKTGLMTNSGETLSSITNGQKGFDIVYQYVPVKNMKFTGRYLYAMPINGDTYDHKTQIRLQLEVFFN</sequence>
<dbReference type="OrthoDB" id="5845122at2"/>
<proteinExistence type="predicted"/>
<dbReference type="AlphaFoldDB" id="A0A1I4MFB2"/>
<dbReference type="RefSeq" id="WP_090939706.1">
    <property type="nucleotide sequence ID" value="NZ_FOTS01000033.1"/>
</dbReference>
<keyword evidence="4" id="KW-1185">Reference proteome</keyword>
<feature type="signal peptide" evidence="1">
    <location>
        <begin position="1"/>
        <end position="23"/>
    </location>
</feature>
<name>A0A1I4MFB2_9FIRM</name>
<organism evidence="3 4">
    <name type="scientific">Pelosinus propionicus DSM 13327</name>
    <dbReference type="NCBI Taxonomy" id="1123291"/>
    <lineage>
        <taxon>Bacteria</taxon>
        <taxon>Bacillati</taxon>
        <taxon>Bacillota</taxon>
        <taxon>Negativicutes</taxon>
        <taxon>Selenomonadales</taxon>
        <taxon>Sporomusaceae</taxon>
        <taxon>Pelosinus</taxon>
    </lineage>
</organism>
<dbReference type="SUPFAM" id="SSF56935">
    <property type="entry name" value="Porins"/>
    <property type="match status" value="1"/>
</dbReference>
<dbReference type="Pfam" id="PF00395">
    <property type="entry name" value="SLH"/>
    <property type="match status" value="1"/>
</dbReference>
<dbReference type="STRING" id="1123291.SAMN04490355_103310"/>
<protein>
    <submittedName>
        <fullName evidence="3">S-layer homology domain-containing protein</fullName>
    </submittedName>
</protein>
<accession>A0A1I4MFB2</accession>
<dbReference type="InterPro" id="IPR051465">
    <property type="entry name" value="Cell_Envelope_Struct_Comp"/>
</dbReference>
<evidence type="ECO:0000259" key="2">
    <source>
        <dbReference type="PROSITE" id="PS51272"/>
    </source>
</evidence>
<evidence type="ECO:0000313" key="4">
    <source>
        <dbReference type="Proteomes" id="UP000199520"/>
    </source>
</evidence>
<feature type="chain" id="PRO_5011441822" evidence="1">
    <location>
        <begin position="24"/>
        <end position="468"/>
    </location>
</feature>
<evidence type="ECO:0000256" key="1">
    <source>
        <dbReference type="SAM" id="SignalP"/>
    </source>
</evidence>
<dbReference type="InterPro" id="IPR001119">
    <property type="entry name" value="SLH_dom"/>
</dbReference>
<dbReference type="Proteomes" id="UP000199520">
    <property type="component" value="Unassembled WGS sequence"/>
</dbReference>
<dbReference type="EMBL" id="FOTS01000033">
    <property type="protein sequence ID" value="SFM01840.1"/>
    <property type="molecule type" value="Genomic_DNA"/>
</dbReference>